<dbReference type="PATRIC" id="fig|203274.3.peg.293"/>
<evidence type="ECO:0000313" key="10">
    <source>
        <dbReference type="EMBL" id="KXT29049.1"/>
    </source>
</evidence>
<accession>A0A139JQ13</accession>
<evidence type="ECO:0000256" key="2">
    <source>
        <dbReference type="ARBA" id="ARBA00022598"/>
    </source>
</evidence>
<dbReference type="PANTHER" id="PTHR43311:SF2">
    <property type="entry name" value="GLUTAMATE--TRNA LIGASE, MITOCHONDRIAL-RELATED"/>
    <property type="match status" value="1"/>
</dbReference>
<comment type="caution">
    <text evidence="10">The sequence shown here is derived from an EMBL/GenBank/DDBJ whole genome shotgun (WGS) entry which is preliminary data.</text>
</comment>
<reference evidence="10 11" key="1">
    <citation type="submission" date="2016-02" db="EMBL/GenBank/DDBJ databases">
        <title>A draft genome sequence of Candidatus Phytoplasma oryzae strain Mbita1, the causative agent of Napier Grass stunt disease in Kenya.</title>
        <authorList>
            <person name="Fischer A."/>
            <person name="Santa-Cruz I."/>
            <person name="Wambua L."/>
            <person name="Olds C."/>
            <person name="Midega C."/>
            <person name="Dickinson M."/>
            <person name="Kawicha P."/>
            <person name="Khan Z."/>
            <person name="Masiga D."/>
            <person name="Jores J."/>
            <person name="Bernd S."/>
        </authorList>
    </citation>
    <scope>NUCLEOTIDE SEQUENCE [LARGE SCALE GENOMIC DNA]</scope>
    <source>
        <strain evidence="10">Mbita1</strain>
    </source>
</reference>
<protein>
    <submittedName>
        <fullName evidence="10">tRNA synthetases class I (E and Q), catalytic domain protein</fullName>
    </submittedName>
</protein>
<dbReference type="AlphaFoldDB" id="A0A139JQ13"/>
<dbReference type="GO" id="GO:0005829">
    <property type="term" value="C:cytosol"/>
    <property type="evidence" value="ECO:0007669"/>
    <property type="project" value="TreeGrafter"/>
</dbReference>
<dbReference type="InterPro" id="IPR014729">
    <property type="entry name" value="Rossmann-like_a/b/a_fold"/>
</dbReference>
<dbReference type="Gene3D" id="3.40.50.620">
    <property type="entry name" value="HUPs"/>
    <property type="match status" value="1"/>
</dbReference>
<evidence type="ECO:0000256" key="6">
    <source>
        <dbReference type="ARBA" id="ARBA00023146"/>
    </source>
</evidence>
<dbReference type="InterPro" id="IPR020058">
    <property type="entry name" value="Glu/Gln-tRNA-synth_Ib_cat-dom"/>
</dbReference>
<dbReference type="RefSeq" id="WP_066540751.1">
    <property type="nucleotide sequence ID" value="NZ_LTBM01000022.1"/>
</dbReference>
<evidence type="ECO:0000256" key="7">
    <source>
        <dbReference type="RuleBase" id="RU363037"/>
    </source>
</evidence>
<keyword evidence="6 7" id="KW-0030">Aminoacyl-tRNA synthetase</keyword>
<evidence type="ECO:0000313" key="11">
    <source>
        <dbReference type="Proteomes" id="UP000070069"/>
    </source>
</evidence>
<keyword evidence="5 7" id="KW-0648">Protein biosynthesis</keyword>
<proteinExistence type="inferred from homology"/>
<dbReference type="InterPro" id="IPR020751">
    <property type="entry name" value="aa-tRNA-synth_I_codon-bd_sub2"/>
</dbReference>
<sequence>MNISHVLRGEEHITNTPKQIMIYQSFNWTIPSFGHISLILNQNKKKLSKRDSNVIQFIKSYIDMGYLPEALFNFLSFLGFSPDSPNTILKPNELVHLFDLKRLIKSPAVFDEKKLSFINSQYIKKISIPELIDKVNFFFQKENIFLKINFLKKLVFLFRNRISYLKEIVFLYKKFFLTEQNLSKEEIIFIKQEQRINNIKILYDMLSNVDDFSIDKLNLLIKSFSQKTKLIGKELFLTIRISCTLKSEGPNLLDYLDLLGKPKVLNNIEKILSLN</sequence>
<name>A0A139JQ13_9MOLU</name>
<dbReference type="InterPro" id="IPR045462">
    <property type="entry name" value="aa-tRNA-synth_I_cd-bd"/>
</dbReference>
<dbReference type="PANTHER" id="PTHR43311">
    <property type="entry name" value="GLUTAMATE--TRNA LIGASE"/>
    <property type="match status" value="1"/>
</dbReference>
<keyword evidence="2 7" id="KW-0436">Ligase</keyword>
<evidence type="ECO:0000259" key="8">
    <source>
        <dbReference type="Pfam" id="PF00749"/>
    </source>
</evidence>
<organism evidence="10 11">
    <name type="scientific">Candidatus Phytoplasma oryzae</name>
    <dbReference type="NCBI Taxonomy" id="203274"/>
    <lineage>
        <taxon>Bacteria</taxon>
        <taxon>Bacillati</taxon>
        <taxon>Mycoplasmatota</taxon>
        <taxon>Mollicutes</taxon>
        <taxon>Acholeplasmatales</taxon>
        <taxon>Acholeplasmataceae</taxon>
        <taxon>Candidatus Phytoplasma</taxon>
        <taxon>16SrXI (Rice yellow dwarf group)</taxon>
    </lineage>
</organism>
<dbReference type="GO" id="GO:0000049">
    <property type="term" value="F:tRNA binding"/>
    <property type="evidence" value="ECO:0007669"/>
    <property type="project" value="InterPro"/>
</dbReference>
<dbReference type="Pfam" id="PF19269">
    <property type="entry name" value="Anticodon_2"/>
    <property type="match status" value="1"/>
</dbReference>
<dbReference type="Pfam" id="PF00749">
    <property type="entry name" value="tRNA-synt_1c"/>
    <property type="match status" value="1"/>
</dbReference>
<dbReference type="SUPFAM" id="SSF48163">
    <property type="entry name" value="An anticodon-binding domain of class I aminoacyl-tRNA synthetases"/>
    <property type="match status" value="1"/>
</dbReference>
<evidence type="ECO:0000256" key="1">
    <source>
        <dbReference type="ARBA" id="ARBA00007894"/>
    </source>
</evidence>
<evidence type="ECO:0000256" key="5">
    <source>
        <dbReference type="ARBA" id="ARBA00022917"/>
    </source>
</evidence>
<gene>
    <name evidence="10" type="ORF">AXA84_0445</name>
</gene>
<comment type="similarity">
    <text evidence="1">Belongs to the class-I aminoacyl-tRNA synthetase family. Glutamate--tRNA ligase type 1 subfamily.</text>
</comment>
<keyword evidence="3 7" id="KW-0547">Nucleotide-binding</keyword>
<dbReference type="GO" id="GO:0005524">
    <property type="term" value="F:ATP binding"/>
    <property type="evidence" value="ECO:0007669"/>
    <property type="project" value="UniProtKB-KW"/>
</dbReference>
<feature type="domain" description="Glutamyl/glutaminyl-tRNA synthetase class Ib catalytic" evidence="8">
    <location>
        <begin position="1"/>
        <end position="116"/>
    </location>
</feature>
<keyword evidence="4 7" id="KW-0067">ATP-binding</keyword>
<dbReference type="InterPro" id="IPR008925">
    <property type="entry name" value="aa_tRNA-synth_I_cd-bd_sf"/>
</dbReference>
<dbReference type="InterPro" id="IPR049940">
    <property type="entry name" value="GluQ/Sye"/>
</dbReference>
<dbReference type="GO" id="GO:0004818">
    <property type="term" value="F:glutamate-tRNA ligase activity"/>
    <property type="evidence" value="ECO:0007669"/>
    <property type="project" value="TreeGrafter"/>
</dbReference>
<evidence type="ECO:0000256" key="4">
    <source>
        <dbReference type="ARBA" id="ARBA00022840"/>
    </source>
</evidence>
<feature type="domain" description="Aminoacyl-tRNA synthetase class I anticodon-binding" evidence="9">
    <location>
        <begin position="147"/>
        <end position="271"/>
    </location>
</feature>
<dbReference type="EMBL" id="LTBM01000022">
    <property type="protein sequence ID" value="KXT29049.1"/>
    <property type="molecule type" value="Genomic_DNA"/>
</dbReference>
<dbReference type="SUPFAM" id="SSF52374">
    <property type="entry name" value="Nucleotidylyl transferase"/>
    <property type="match status" value="1"/>
</dbReference>
<dbReference type="GO" id="GO:0006424">
    <property type="term" value="P:glutamyl-tRNA aminoacylation"/>
    <property type="evidence" value="ECO:0007669"/>
    <property type="project" value="TreeGrafter"/>
</dbReference>
<dbReference type="Proteomes" id="UP000070069">
    <property type="component" value="Unassembled WGS sequence"/>
</dbReference>
<evidence type="ECO:0000259" key="9">
    <source>
        <dbReference type="Pfam" id="PF19269"/>
    </source>
</evidence>
<dbReference type="Gene3D" id="1.10.10.350">
    <property type="match status" value="1"/>
</dbReference>
<evidence type="ECO:0000256" key="3">
    <source>
        <dbReference type="ARBA" id="ARBA00022741"/>
    </source>
</evidence>